<reference evidence="4 5" key="1">
    <citation type="submission" date="2024-10" db="EMBL/GenBank/DDBJ databases">
        <title>The Natural Products Discovery Center: Release of the First 8490 Sequenced Strains for Exploring Actinobacteria Biosynthetic Diversity.</title>
        <authorList>
            <person name="Kalkreuter E."/>
            <person name="Kautsar S.A."/>
            <person name="Yang D."/>
            <person name="Bader C.D."/>
            <person name="Teijaro C.N."/>
            <person name="Fluegel L."/>
            <person name="Davis C.M."/>
            <person name="Simpson J.R."/>
            <person name="Lauterbach L."/>
            <person name="Steele A.D."/>
            <person name="Gui C."/>
            <person name="Meng S."/>
            <person name="Li G."/>
            <person name="Viehrig K."/>
            <person name="Ye F."/>
            <person name="Su P."/>
            <person name="Kiefer A.F."/>
            <person name="Nichols A."/>
            <person name="Cepeda A.J."/>
            <person name="Yan W."/>
            <person name="Fan B."/>
            <person name="Jiang Y."/>
            <person name="Adhikari A."/>
            <person name="Zheng C.-J."/>
            <person name="Schuster L."/>
            <person name="Cowan T.M."/>
            <person name="Smanski M.J."/>
            <person name="Chevrette M.G."/>
            <person name="De Carvalho L.P.S."/>
            <person name="Shen B."/>
        </authorList>
    </citation>
    <scope>NUCLEOTIDE SEQUENCE [LARGE SCALE GENOMIC DNA]</scope>
    <source>
        <strain evidence="4 5">NPDC019481</strain>
    </source>
</reference>
<dbReference type="Gene3D" id="1.10.1660.10">
    <property type="match status" value="1"/>
</dbReference>
<dbReference type="RefSeq" id="WP_397405268.1">
    <property type="nucleotide sequence ID" value="NZ_JBIRYI010000008.1"/>
</dbReference>
<feature type="domain" description="HTH merR-type" evidence="3">
    <location>
        <begin position="19"/>
        <end position="89"/>
    </location>
</feature>
<dbReference type="Proteomes" id="UP001611580">
    <property type="component" value="Unassembled WGS sequence"/>
</dbReference>
<name>A0ABW7XLU8_9MICO</name>
<dbReference type="InterPro" id="IPR000551">
    <property type="entry name" value="MerR-type_HTH_dom"/>
</dbReference>
<keyword evidence="1" id="KW-0238">DNA-binding</keyword>
<evidence type="ECO:0000313" key="5">
    <source>
        <dbReference type="Proteomes" id="UP001611580"/>
    </source>
</evidence>
<dbReference type="PROSITE" id="PS50937">
    <property type="entry name" value="HTH_MERR_2"/>
    <property type="match status" value="1"/>
</dbReference>
<keyword evidence="5" id="KW-1185">Reference proteome</keyword>
<dbReference type="EMBL" id="JBIRYI010000008">
    <property type="protein sequence ID" value="MFI2488090.1"/>
    <property type="molecule type" value="Genomic_DNA"/>
</dbReference>
<proteinExistence type="predicted"/>
<evidence type="ECO:0000256" key="1">
    <source>
        <dbReference type="ARBA" id="ARBA00023125"/>
    </source>
</evidence>
<gene>
    <name evidence="4" type="ORF">ACH47X_14335</name>
</gene>
<dbReference type="PANTHER" id="PTHR30204">
    <property type="entry name" value="REDOX-CYCLING DRUG-SENSING TRANSCRIPTIONAL ACTIVATOR SOXR"/>
    <property type="match status" value="1"/>
</dbReference>
<dbReference type="Pfam" id="PF13411">
    <property type="entry name" value="MerR_1"/>
    <property type="match status" value="1"/>
</dbReference>
<dbReference type="InterPro" id="IPR047057">
    <property type="entry name" value="MerR_fam"/>
</dbReference>
<feature type="compositionally biased region" description="Acidic residues" evidence="2">
    <location>
        <begin position="142"/>
        <end position="162"/>
    </location>
</feature>
<accession>A0ABW7XLU8</accession>
<sequence length="432" mass="44981">MTSSRPAQNSGGSRTSSPGLAVAAVARRLGVAPATLRTWDRRYGLGPSGRTAGSHRRYTPDDVARLLVMRRLTLEGVAPVDAARAAVEAGDAELQVATKTAPALPAVQVGGDLEADDVDEFADDDVDDAEFAERFVGTVEAPAEDDEPGPEGDPQFDDETDDPAPASDDDRPEEPRGRAHLRALPGGASGGGGTGGAAAPAPAGGPRSAASPAPTSGRVSALVDAALAYSRTACDNLLVLGPEGDPATWWTELVEPAWLRLSERTVLAGPGEMPEVVLATSALRALRNYIEEFERVMVEAGGPPANHPSRMRKIVLVFAAPDEVVPLSAHALAAALAAQGSMARIVTGPASTHRSVELVTMVRPTAVVLATTQNKPDLDVVHAVNESYPELPIFVGLRADAAATELPFGPTVQRVRSFTGLLHEVLAVIKSR</sequence>
<protein>
    <submittedName>
        <fullName evidence="4">MerR family transcriptional regulator</fullName>
    </submittedName>
</protein>
<evidence type="ECO:0000259" key="3">
    <source>
        <dbReference type="PROSITE" id="PS50937"/>
    </source>
</evidence>
<dbReference type="SUPFAM" id="SSF46955">
    <property type="entry name" value="Putative DNA-binding domain"/>
    <property type="match status" value="1"/>
</dbReference>
<dbReference type="SMART" id="SM00422">
    <property type="entry name" value="HTH_MERR"/>
    <property type="match status" value="1"/>
</dbReference>
<dbReference type="CDD" id="cd01104">
    <property type="entry name" value="HTH_MlrA-CarA"/>
    <property type="match status" value="1"/>
</dbReference>
<evidence type="ECO:0000313" key="4">
    <source>
        <dbReference type="EMBL" id="MFI2488090.1"/>
    </source>
</evidence>
<dbReference type="PANTHER" id="PTHR30204:SF97">
    <property type="entry name" value="MERR FAMILY REGULATORY PROTEIN"/>
    <property type="match status" value="1"/>
</dbReference>
<feature type="compositionally biased region" description="Low complexity" evidence="2">
    <location>
        <begin position="197"/>
        <end position="216"/>
    </location>
</feature>
<feature type="compositionally biased region" description="Gly residues" evidence="2">
    <location>
        <begin position="187"/>
        <end position="196"/>
    </location>
</feature>
<dbReference type="InterPro" id="IPR009061">
    <property type="entry name" value="DNA-bd_dom_put_sf"/>
</dbReference>
<evidence type="ECO:0000256" key="2">
    <source>
        <dbReference type="SAM" id="MobiDB-lite"/>
    </source>
</evidence>
<comment type="caution">
    <text evidence="4">The sequence shown here is derived from an EMBL/GenBank/DDBJ whole genome shotgun (WGS) entry which is preliminary data.</text>
</comment>
<organism evidence="4 5">
    <name type="scientific">Promicromonospora kroppenstedtii</name>
    <dbReference type="NCBI Taxonomy" id="440482"/>
    <lineage>
        <taxon>Bacteria</taxon>
        <taxon>Bacillati</taxon>
        <taxon>Actinomycetota</taxon>
        <taxon>Actinomycetes</taxon>
        <taxon>Micrococcales</taxon>
        <taxon>Promicromonosporaceae</taxon>
        <taxon>Promicromonospora</taxon>
    </lineage>
</organism>
<feature type="region of interest" description="Disordered" evidence="2">
    <location>
        <begin position="138"/>
        <end position="216"/>
    </location>
</feature>